<gene>
    <name evidence="1" type="ORF">MENT_LOCUS2001</name>
</gene>
<name>A0A6V7TMA9_MELEN</name>
<comment type="caution">
    <text evidence="1">The sequence shown here is derived from an EMBL/GenBank/DDBJ whole genome shotgun (WGS) entry which is preliminary data.</text>
</comment>
<dbReference type="AlphaFoldDB" id="A0A6V7TMA9"/>
<evidence type="ECO:0000313" key="2">
    <source>
        <dbReference type="Proteomes" id="UP000580250"/>
    </source>
</evidence>
<protein>
    <submittedName>
        <fullName evidence="1">Uncharacterized protein</fullName>
    </submittedName>
</protein>
<dbReference type="Proteomes" id="UP000580250">
    <property type="component" value="Unassembled WGS sequence"/>
</dbReference>
<accession>A0A6V7TMA9</accession>
<sequence>MYGKENAVKLVNGKKDSAIFVNINTEDISEGFIDVENAVYAIKKYDESAEQMDLEGMLVEVLKKP</sequence>
<proteinExistence type="predicted"/>
<reference evidence="1 2" key="1">
    <citation type="submission" date="2020-08" db="EMBL/GenBank/DDBJ databases">
        <authorList>
            <person name="Koutsovoulos G."/>
            <person name="Danchin GJ E."/>
        </authorList>
    </citation>
    <scope>NUCLEOTIDE SEQUENCE [LARGE SCALE GENOMIC DNA]</scope>
</reference>
<evidence type="ECO:0000313" key="1">
    <source>
        <dbReference type="EMBL" id="CAD2127711.1"/>
    </source>
</evidence>
<organism evidence="1 2">
    <name type="scientific">Meloidogyne enterolobii</name>
    <name type="common">Root-knot nematode worm</name>
    <name type="synonym">Meloidogyne mayaguensis</name>
    <dbReference type="NCBI Taxonomy" id="390850"/>
    <lineage>
        <taxon>Eukaryota</taxon>
        <taxon>Metazoa</taxon>
        <taxon>Ecdysozoa</taxon>
        <taxon>Nematoda</taxon>
        <taxon>Chromadorea</taxon>
        <taxon>Rhabditida</taxon>
        <taxon>Tylenchina</taxon>
        <taxon>Tylenchomorpha</taxon>
        <taxon>Tylenchoidea</taxon>
        <taxon>Meloidogynidae</taxon>
        <taxon>Meloidogyninae</taxon>
        <taxon>Meloidogyne</taxon>
    </lineage>
</organism>
<dbReference type="EMBL" id="CAJEWN010000006">
    <property type="protein sequence ID" value="CAD2127711.1"/>
    <property type="molecule type" value="Genomic_DNA"/>
</dbReference>